<dbReference type="Proteomes" id="UP000677082">
    <property type="component" value="Unassembled WGS sequence"/>
</dbReference>
<keyword evidence="2" id="KW-1185">Reference proteome</keyword>
<dbReference type="EMBL" id="BOQN01000107">
    <property type="protein sequence ID" value="GIM96107.1"/>
    <property type="molecule type" value="Genomic_DNA"/>
</dbReference>
<reference evidence="1 2" key="1">
    <citation type="submission" date="2021-03" db="EMBL/GenBank/DDBJ databases">
        <title>Whole genome shotgun sequence of Actinoplanes toevensis NBRC 105298.</title>
        <authorList>
            <person name="Komaki H."/>
            <person name="Tamura T."/>
        </authorList>
    </citation>
    <scope>NUCLEOTIDE SEQUENCE [LARGE SCALE GENOMIC DNA]</scope>
    <source>
        <strain evidence="1 2">NBRC 105298</strain>
    </source>
</reference>
<sequence length="162" mass="17639">MRLGPYFECGITLSSEQLLGSSSSAAIVVRSIVAYSDGIRLSWSFHTRRPLGDAWDELTNGQRPGSLKISYGYLADGPPPFQAPVVWPETSSVESELLSAAGGDGDFAECTVTLWVSPRKPGTFRLAALWPDEGISQVLHDYAIPTDEQCSEKVVKIYRQAS</sequence>
<gene>
    <name evidence="1" type="ORF">Ato02nite_079000</name>
</gene>
<evidence type="ECO:0000313" key="2">
    <source>
        <dbReference type="Proteomes" id="UP000677082"/>
    </source>
</evidence>
<name>A0A919W9M8_9ACTN</name>
<proteinExistence type="predicted"/>
<dbReference type="RefSeq" id="WP_213011796.1">
    <property type="nucleotide sequence ID" value="NZ_BOQN01000107.1"/>
</dbReference>
<organism evidence="1 2">
    <name type="scientific">Paractinoplanes toevensis</name>
    <dbReference type="NCBI Taxonomy" id="571911"/>
    <lineage>
        <taxon>Bacteria</taxon>
        <taxon>Bacillati</taxon>
        <taxon>Actinomycetota</taxon>
        <taxon>Actinomycetes</taxon>
        <taxon>Micromonosporales</taxon>
        <taxon>Micromonosporaceae</taxon>
        <taxon>Paractinoplanes</taxon>
    </lineage>
</organism>
<accession>A0A919W9M8</accession>
<dbReference type="AlphaFoldDB" id="A0A919W9M8"/>
<protein>
    <submittedName>
        <fullName evidence="1">Uncharacterized protein</fullName>
    </submittedName>
</protein>
<evidence type="ECO:0000313" key="1">
    <source>
        <dbReference type="EMBL" id="GIM96107.1"/>
    </source>
</evidence>
<comment type="caution">
    <text evidence="1">The sequence shown here is derived from an EMBL/GenBank/DDBJ whole genome shotgun (WGS) entry which is preliminary data.</text>
</comment>